<dbReference type="Proteomes" id="UP000237347">
    <property type="component" value="Unassembled WGS sequence"/>
</dbReference>
<accession>A0AAW0IT97</accession>
<dbReference type="GO" id="GO:0016301">
    <property type="term" value="F:kinase activity"/>
    <property type="evidence" value="ECO:0007669"/>
    <property type="project" value="UniProtKB-KW"/>
</dbReference>
<evidence type="ECO:0000313" key="3">
    <source>
        <dbReference type="EMBL" id="KAK7818015.1"/>
    </source>
</evidence>
<organism evidence="3 4">
    <name type="scientific">Quercus suber</name>
    <name type="common">Cork oak</name>
    <dbReference type="NCBI Taxonomy" id="58331"/>
    <lineage>
        <taxon>Eukaryota</taxon>
        <taxon>Viridiplantae</taxon>
        <taxon>Streptophyta</taxon>
        <taxon>Embryophyta</taxon>
        <taxon>Tracheophyta</taxon>
        <taxon>Spermatophyta</taxon>
        <taxon>Magnoliopsida</taxon>
        <taxon>eudicotyledons</taxon>
        <taxon>Gunneridae</taxon>
        <taxon>Pentapetalae</taxon>
        <taxon>rosids</taxon>
        <taxon>fabids</taxon>
        <taxon>Fagales</taxon>
        <taxon>Fagaceae</taxon>
        <taxon>Quercus</taxon>
    </lineage>
</organism>
<keyword evidence="1" id="KW-0732">Signal</keyword>
<keyword evidence="2" id="KW-0472">Membrane</keyword>
<feature type="transmembrane region" description="Helical" evidence="2">
    <location>
        <begin position="129"/>
        <end position="155"/>
    </location>
</feature>
<comment type="caution">
    <text evidence="3">The sequence shown here is derived from an EMBL/GenBank/DDBJ whole genome shotgun (WGS) entry which is preliminary data.</text>
</comment>
<protein>
    <submittedName>
        <fullName evidence="3">G-type lectin s-receptor-like serine/threonine-protein kinase</fullName>
    </submittedName>
</protein>
<name>A0AAW0IT97_QUESU</name>
<evidence type="ECO:0000256" key="2">
    <source>
        <dbReference type="SAM" id="Phobius"/>
    </source>
</evidence>
<sequence length="272" mass="30632">MVCGTDGVCKNSQCSCPLPENGTDYFKEVNEREIDSGCSLITPISCESSQNWHILELENDSSGSPYIGSCSLQSQFYSLMNAVMMFDAYNYSAFIAYIKVQNVSSAVPLSPRSVPSREETNHGKKRNGLVIVLGSSVATIFGLFLLIGILVFWFWKSKNFDEVDEYYLDHVPGMPTQYSFKDLQVMTRNFKKKLGAGEAVVGSIDEYSEDMQLHGAEVVDIIMMRVATWCLQNDFTKRPFMSMVDKVLDGVVDVEESQWRRHVEVRVFLGTP</sequence>
<proteinExistence type="predicted"/>
<dbReference type="EMBL" id="PKMF04000847">
    <property type="protein sequence ID" value="KAK7818015.1"/>
    <property type="molecule type" value="Genomic_DNA"/>
</dbReference>
<keyword evidence="4" id="KW-1185">Reference proteome</keyword>
<dbReference type="PANTHER" id="PTHR47976:SF30">
    <property type="entry name" value="RECEPTOR-LIKE SERINE_THREONINE-PROTEIN KINASE"/>
    <property type="match status" value="1"/>
</dbReference>
<keyword evidence="2" id="KW-0812">Transmembrane</keyword>
<dbReference type="AlphaFoldDB" id="A0AAW0IT97"/>
<dbReference type="InterPro" id="IPR051343">
    <property type="entry name" value="G-type_lectin_kinases/EP1-like"/>
</dbReference>
<reference evidence="3 4" key="1">
    <citation type="journal article" date="2018" name="Sci. Data">
        <title>The draft genome sequence of cork oak.</title>
        <authorList>
            <person name="Ramos A.M."/>
            <person name="Usie A."/>
            <person name="Barbosa P."/>
            <person name="Barros P.M."/>
            <person name="Capote T."/>
            <person name="Chaves I."/>
            <person name="Simoes F."/>
            <person name="Abreu I."/>
            <person name="Carrasquinho I."/>
            <person name="Faro C."/>
            <person name="Guimaraes J.B."/>
            <person name="Mendonca D."/>
            <person name="Nobrega F."/>
            <person name="Rodrigues L."/>
            <person name="Saibo N.J.M."/>
            <person name="Varela M.C."/>
            <person name="Egas C."/>
            <person name="Matos J."/>
            <person name="Miguel C.M."/>
            <person name="Oliveira M.M."/>
            <person name="Ricardo C.P."/>
            <person name="Goncalves S."/>
        </authorList>
    </citation>
    <scope>NUCLEOTIDE SEQUENCE [LARGE SCALE GENOMIC DNA]</scope>
    <source>
        <strain evidence="4">cv. HL8</strain>
    </source>
</reference>
<evidence type="ECO:0000256" key="1">
    <source>
        <dbReference type="ARBA" id="ARBA00022729"/>
    </source>
</evidence>
<dbReference type="PANTHER" id="PTHR47976">
    <property type="entry name" value="G-TYPE LECTIN S-RECEPTOR-LIKE SERINE/THREONINE-PROTEIN KINASE SD2-5"/>
    <property type="match status" value="1"/>
</dbReference>
<gene>
    <name evidence="3" type="ORF">CFP56_041841</name>
</gene>
<keyword evidence="2" id="KW-1133">Transmembrane helix</keyword>
<evidence type="ECO:0000313" key="4">
    <source>
        <dbReference type="Proteomes" id="UP000237347"/>
    </source>
</evidence>